<keyword evidence="2" id="KW-0808">Transferase</keyword>
<dbReference type="InterPro" id="IPR029063">
    <property type="entry name" value="SAM-dependent_MTases_sf"/>
</dbReference>
<dbReference type="InterPro" id="IPR013216">
    <property type="entry name" value="Methyltransf_11"/>
</dbReference>
<keyword evidence="2" id="KW-0489">Methyltransferase</keyword>
<gene>
    <name evidence="2" type="ORF">FLL45_11735</name>
</gene>
<organism evidence="2 3">
    <name type="scientific">Aliikangiella marina</name>
    <dbReference type="NCBI Taxonomy" id="1712262"/>
    <lineage>
        <taxon>Bacteria</taxon>
        <taxon>Pseudomonadati</taxon>
        <taxon>Pseudomonadota</taxon>
        <taxon>Gammaproteobacteria</taxon>
        <taxon>Oceanospirillales</taxon>
        <taxon>Pleioneaceae</taxon>
        <taxon>Aliikangiella</taxon>
    </lineage>
</organism>
<dbReference type="SUPFAM" id="SSF53335">
    <property type="entry name" value="S-adenosyl-L-methionine-dependent methyltransferases"/>
    <property type="match status" value="1"/>
</dbReference>
<sequence>MLLSIKRHRLRDRAINRSDFKDHFSGHAQSYAKYRPNYPDKLFKFLSHSAPSTDIAWDCATGSGQSAISLKTYFKQVFATDASEQQIANAKKLEGIEYRVAVAENSGLATGSCDLICVAQAAHWFDLNQFYKECDRVSKPDCLVALWCYQLFSISPAIDELVFRLYSQVLGDFWPAERRLVEDGYASMPFPYKPLATPKFSMTKDWDLNTVMGYLSSWSACHRYQASTGESPLTSFSEEMSKLWGPSDQIRSVNWPLHLKVGVVK</sequence>
<feature type="domain" description="Methyltransferase type 11" evidence="1">
    <location>
        <begin position="58"/>
        <end position="144"/>
    </location>
</feature>
<dbReference type="Gene3D" id="3.40.50.150">
    <property type="entry name" value="Vaccinia Virus protein VP39"/>
    <property type="match status" value="1"/>
</dbReference>
<dbReference type="GO" id="GO:0008757">
    <property type="term" value="F:S-adenosylmethionine-dependent methyltransferase activity"/>
    <property type="evidence" value="ECO:0007669"/>
    <property type="project" value="InterPro"/>
</dbReference>
<dbReference type="Proteomes" id="UP000317839">
    <property type="component" value="Unassembled WGS sequence"/>
</dbReference>
<dbReference type="PANTHER" id="PTHR45180">
    <property type="entry name" value="OS01G0307686 PROTEIN"/>
    <property type="match status" value="1"/>
</dbReference>
<dbReference type="CDD" id="cd02440">
    <property type="entry name" value="AdoMet_MTases"/>
    <property type="match status" value="1"/>
</dbReference>
<protein>
    <submittedName>
        <fullName evidence="2">Class I SAM-dependent methyltransferase</fullName>
    </submittedName>
</protein>
<name>A0A545TEC7_9GAMM</name>
<keyword evidence="3" id="KW-1185">Reference proteome</keyword>
<dbReference type="EMBL" id="VIKR01000002">
    <property type="protein sequence ID" value="TQV75577.1"/>
    <property type="molecule type" value="Genomic_DNA"/>
</dbReference>
<dbReference type="PANTHER" id="PTHR45180:SF1">
    <property type="entry name" value="OS01G0307686 PROTEIN"/>
    <property type="match status" value="1"/>
</dbReference>
<evidence type="ECO:0000313" key="3">
    <source>
        <dbReference type="Proteomes" id="UP000317839"/>
    </source>
</evidence>
<dbReference type="GO" id="GO:0032259">
    <property type="term" value="P:methylation"/>
    <property type="evidence" value="ECO:0007669"/>
    <property type="project" value="UniProtKB-KW"/>
</dbReference>
<comment type="caution">
    <text evidence="2">The sequence shown here is derived from an EMBL/GenBank/DDBJ whole genome shotgun (WGS) entry which is preliminary data.</text>
</comment>
<evidence type="ECO:0000259" key="1">
    <source>
        <dbReference type="Pfam" id="PF08241"/>
    </source>
</evidence>
<evidence type="ECO:0000313" key="2">
    <source>
        <dbReference type="EMBL" id="TQV75577.1"/>
    </source>
</evidence>
<accession>A0A545TEC7</accession>
<dbReference type="OrthoDB" id="9797252at2"/>
<dbReference type="Pfam" id="PF08241">
    <property type="entry name" value="Methyltransf_11"/>
    <property type="match status" value="1"/>
</dbReference>
<reference evidence="2 3" key="1">
    <citation type="submission" date="2019-06" db="EMBL/GenBank/DDBJ databases">
        <title>Draft genome of Aliikangiella marina GYP-15.</title>
        <authorList>
            <person name="Wang G."/>
        </authorList>
    </citation>
    <scope>NUCLEOTIDE SEQUENCE [LARGE SCALE GENOMIC DNA]</scope>
    <source>
        <strain evidence="2 3">GYP-15</strain>
    </source>
</reference>
<dbReference type="AlphaFoldDB" id="A0A545TEC7"/>
<proteinExistence type="predicted"/>